<dbReference type="Proteomes" id="UP001250932">
    <property type="component" value="Unassembled WGS sequence"/>
</dbReference>
<keyword evidence="2" id="KW-1185">Reference proteome</keyword>
<evidence type="ECO:0000313" key="1">
    <source>
        <dbReference type="EMBL" id="MDT7041295.1"/>
    </source>
</evidence>
<sequence length="48" mass="5132">MKGREILLGTYREDNAGGINAIVGDVILGCKRPAGRSIEPSSYLDLIV</sequence>
<gene>
    <name evidence="1" type="ORF">PPG34_02975</name>
</gene>
<comment type="caution">
    <text evidence="1">The sequence shown here is derived from an EMBL/GenBank/DDBJ whole genome shotgun (WGS) entry which is preliminary data.</text>
</comment>
<reference evidence="1 2" key="1">
    <citation type="journal article" date="2023" name="ISME J.">
        <title>Cultivation and genomic characterization of novel and ubiquitous marine nitrite-oxidizing bacteria from the Nitrospirales.</title>
        <authorList>
            <person name="Mueller A.J."/>
            <person name="Daebeler A."/>
            <person name="Herbold C.W."/>
            <person name="Kirkegaard R.H."/>
            <person name="Daims H."/>
        </authorList>
    </citation>
    <scope>NUCLEOTIDE SEQUENCE [LARGE SCALE GENOMIC DNA]</scope>
    <source>
        <strain evidence="1 2">EB</strain>
    </source>
</reference>
<organism evidence="1 2">
    <name type="scientific">Candidatus Nitronereus thalassa</name>
    <dbReference type="NCBI Taxonomy" id="3020898"/>
    <lineage>
        <taxon>Bacteria</taxon>
        <taxon>Pseudomonadati</taxon>
        <taxon>Nitrospirota</taxon>
        <taxon>Nitrospiria</taxon>
        <taxon>Nitrospirales</taxon>
        <taxon>Nitrospiraceae</taxon>
        <taxon>Candidatus Nitronereus</taxon>
    </lineage>
</organism>
<accession>A0ABU3K4E5</accession>
<proteinExistence type="predicted"/>
<dbReference type="RefSeq" id="WP_313831650.1">
    <property type="nucleotide sequence ID" value="NZ_JAQOUE010000001.1"/>
</dbReference>
<dbReference type="EMBL" id="JAQOUE010000001">
    <property type="protein sequence ID" value="MDT7041295.1"/>
    <property type="molecule type" value="Genomic_DNA"/>
</dbReference>
<name>A0ABU3K4E5_9BACT</name>
<protein>
    <submittedName>
        <fullName evidence="1">Uncharacterized protein</fullName>
    </submittedName>
</protein>
<evidence type="ECO:0000313" key="2">
    <source>
        <dbReference type="Proteomes" id="UP001250932"/>
    </source>
</evidence>